<dbReference type="Proteomes" id="UP000008237">
    <property type="component" value="Unassembled WGS sequence"/>
</dbReference>
<organism evidence="2">
    <name type="scientific">Harpegnathos saltator</name>
    <name type="common">Jerdon's jumping ant</name>
    <dbReference type="NCBI Taxonomy" id="610380"/>
    <lineage>
        <taxon>Eukaryota</taxon>
        <taxon>Metazoa</taxon>
        <taxon>Ecdysozoa</taxon>
        <taxon>Arthropoda</taxon>
        <taxon>Hexapoda</taxon>
        <taxon>Insecta</taxon>
        <taxon>Pterygota</taxon>
        <taxon>Neoptera</taxon>
        <taxon>Endopterygota</taxon>
        <taxon>Hymenoptera</taxon>
        <taxon>Apocrita</taxon>
        <taxon>Aculeata</taxon>
        <taxon>Formicoidea</taxon>
        <taxon>Formicidae</taxon>
        <taxon>Ponerinae</taxon>
        <taxon>Ponerini</taxon>
        <taxon>Harpegnathos</taxon>
    </lineage>
</organism>
<dbReference type="InterPro" id="IPR036691">
    <property type="entry name" value="Endo/exonu/phosph_ase_sf"/>
</dbReference>
<feature type="non-terminal residue" evidence="1">
    <location>
        <position position="113"/>
    </location>
</feature>
<keyword evidence="2" id="KW-1185">Reference proteome</keyword>
<reference evidence="1 2" key="1">
    <citation type="journal article" date="2010" name="Science">
        <title>Genomic comparison of the ants Camponotus floridanus and Harpegnathos saltator.</title>
        <authorList>
            <person name="Bonasio R."/>
            <person name="Zhang G."/>
            <person name="Ye C."/>
            <person name="Mutti N.S."/>
            <person name="Fang X."/>
            <person name="Qin N."/>
            <person name="Donahue G."/>
            <person name="Yang P."/>
            <person name="Li Q."/>
            <person name="Li C."/>
            <person name="Zhang P."/>
            <person name="Huang Z."/>
            <person name="Berger S.L."/>
            <person name="Reinberg D."/>
            <person name="Wang J."/>
            <person name="Liebig J."/>
        </authorList>
    </citation>
    <scope>NUCLEOTIDE SEQUENCE [LARGE SCALE GENOMIC DNA]</scope>
    <source>
        <strain evidence="1 2">R22 G/1</strain>
    </source>
</reference>
<name>E2BGG4_HARSA</name>
<dbReference type="EMBL" id="GL448181">
    <property type="protein sequence ID" value="EFN85213.1"/>
    <property type="molecule type" value="Genomic_DNA"/>
</dbReference>
<evidence type="ECO:0008006" key="3">
    <source>
        <dbReference type="Google" id="ProtNLM"/>
    </source>
</evidence>
<dbReference type="Gene3D" id="3.60.10.10">
    <property type="entry name" value="Endonuclease/exonuclease/phosphatase"/>
    <property type="match status" value="1"/>
</dbReference>
<dbReference type="AlphaFoldDB" id="E2BGG4"/>
<sequence length="113" mass="12743">EIWLKDSDSLNIANYRLVTHNRSTTGGGSAIACRSDINFTLINIEALNHICTKYHIDCCVIRFISNNTLIMLASLYNPPNNNLSTVGSNISAWEDIFHCFDNFDNVIITEDFN</sequence>
<feature type="non-terminal residue" evidence="1">
    <location>
        <position position="1"/>
    </location>
</feature>
<evidence type="ECO:0000313" key="1">
    <source>
        <dbReference type="EMBL" id="EFN85213.1"/>
    </source>
</evidence>
<proteinExistence type="predicted"/>
<dbReference type="SUPFAM" id="SSF56219">
    <property type="entry name" value="DNase I-like"/>
    <property type="match status" value="1"/>
</dbReference>
<protein>
    <recommendedName>
        <fullName evidence="3">Endonuclease/exonuclease/phosphatase domain-containing protein</fullName>
    </recommendedName>
</protein>
<gene>
    <name evidence="1" type="ORF">EAI_16688</name>
</gene>
<dbReference type="InParanoid" id="E2BGG4"/>
<evidence type="ECO:0000313" key="2">
    <source>
        <dbReference type="Proteomes" id="UP000008237"/>
    </source>
</evidence>
<accession>E2BGG4</accession>